<keyword evidence="1" id="KW-0677">Repeat</keyword>
<name>A0A154PM77_DUFNO</name>
<evidence type="ECO:0000256" key="1">
    <source>
        <dbReference type="ARBA" id="ARBA00022737"/>
    </source>
</evidence>
<evidence type="ECO:0000313" key="3">
    <source>
        <dbReference type="Proteomes" id="UP000076502"/>
    </source>
</evidence>
<dbReference type="PANTHER" id="PTHR15901:SF16">
    <property type="entry name" value="TESTICULAR HAPLOID EXPRESSED GENE PROTEIN"/>
    <property type="match status" value="1"/>
</dbReference>
<dbReference type="OrthoDB" id="25466at2759"/>
<dbReference type="InterPro" id="IPR042401">
    <property type="entry name" value="SPMAP2-like"/>
</dbReference>
<gene>
    <name evidence="2" type="ORF">WN55_03317</name>
</gene>
<dbReference type="Proteomes" id="UP000076502">
    <property type="component" value="Unassembled WGS sequence"/>
</dbReference>
<proteinExistence type="predicted"/>
<protein>
    <recommendedName>
        <fullName evidence="4">Testicular haploid expressed gene protein</fullName>
    </recommendedName>
</protein>
<dbReference type="InterPro" id="IPR006623">
    <property type="entry name" value="THEG"/>
</dbReference>
<dbReference type="EMBL" id="KQ434954">
    <property type="protein sequence ID" value="KZC12564.1"/>
    <property type="molecule type" value="Genomic_DNA"/>
</dbReference>
<sequence>MRFQTSGNIVETLWKVQNSRYRRYRYFCNIRQQREARKRQRIMAKLRRAVKPEEWEQHLESMDRLSTPKIPPKPKLFGRKRKWRPVNVRRIEELSTPTSRDVPEPRDPFAVPATALVYKISRRLSKIAKSKTPSETAPPRIPGKVSPAALKAKATPRLIILAKPAERPAGMETDVRENAFTVSPTALTAKCSKRLKLLARPKIYKR</sequence>
<evidence type="ECO:0008006" key="4">
    <source>
        <dbReference type="Google" id="ProtNLM"/>
    </source>
</evidence>
<dbReference type="SMART" id="SM00705">
    <property type="entry name" value="THEG"/>
    <property type="match status" value="5"/>
</dbReference>
<accession>A0A154PM77</accession>
<dbReference type="AlphaFoldDB" id="A0A154PM77"/>
<organism evidence="2 3">
    <name type="scientific">Dufourea novaeangliae</name>
    <name type="common">Sweat bee</name>
    <dbReference type="NCBI Taxonomy" id="178035"/>
    <lineage>
        <taxon>Eukaryota</taxon>
        <taxon>Metazoa</taxon>
        <taxon>Ecdysozoa</taxon>
        <taxon>Arthropoda</taxon>
        <taxon>Hexapoda</taxon>
        <taxon>Insecta</taxon>
        <taxon>Pterygota</taxon>
        <taxon>Neoptera</taxon>
        <taxon>Endopterygota</taxon>
        <taxon>Hymenoptera</taxon>
        <taxon>Apocrita</taxon>
        <taxon>Aculeata</taxon>
        <taxon>Apoidea</taxon>
        <taxon>Anthophila</taxon>
        <taxon>Halictidae</taxon>
        <taxon>Rophitinae</taxon>
        <taxon>Dufourea</taxon>
    </lineage>
</organism>
<evidence type="ECO:0000313" key="2">
    <source>
        <dbReference type="EMBL" id="KZC12564.1"/>
    </source>
</evidence>
<dbReference type="Pfam" id="PF14912">
    <property type="entry name" value="THEG"/>
    <property type="match status" value="2"/>
</dbReference>
<dbReference type="PANTHER" id="PTHR15901">
    <property type="entry name" value="TESTICULAR HAPLOID EXPRESSED GENE PROTEIN"/>
    <property type="match status" value="1"/>
</dbReference>
<reference evidence="2 3" key="1">
    <citation type="submission" date="2015-07" db="EMBL/GenBank/DDBJ databases">
        <title>The genome of Dufourea novaeangliae.</title>
        <authorList>
            <person name="Pan H."/>
            <person name="Kapheim K."/>
        </authorList>
    </citation>
    <scope>NUCLEOTIDE SEQUENCE [LARGE SCALE GENOMIC DNA]</scope>
    <source>
        <strain evidence="2">0120121106</strain>
        <tissue evidence="2">Whole body</tissue>
    </source>
</reference>
<keyword evidence="3" id="KW-1185">Reference proteome</keyword>